<dbReference type="EMBL" id="BAABHK010000016">
    <property type="protein sequence ID" value="GAA4636123.1"/>
    <property type="molecule type" value="Genomic_DNA"/>
</dbReference>
<accession>A0ABP8UNQ6</accession>
<evidence type="ECO:0000313" key="1">
    <source>
        <dbReference type="EMBL" id="GAA4636123.1"/>
    </source>
</evidence>
<sequence length="274" mass="29759">MIAVPAPLDDEELGQLMRETRTLVDALRAGEAPNEAPDVEGQGETANERVRVTARAGRIGSIVFDPRLLRLSPEEFADAIRDGVNAALGDFLGRSASQAVPDLAALSEMMHRVQNEGLRQMTIISEGIADAMAKIRERTYISGDPMPHGLEQLLSLAQSNVDDALAVTGGREDARGEGSAARGKIRVVAATDRVESVTVDRQVMRMTSHELAEQLRTAVNSALDDVPAKAVEQAGVNLDELRQRVREVQDMSLEQMHSYTRALRDIMRSIGGPE</sequence>
<dbReference type="Gene3D" id="3.30.1310.10">
    <property type="entry name" value="Nucleoid-associated protein YbaB-like domain"/>
    <property type="match status" value="2"/>
</dbReference>
<protein>
    <recommendedName>
        <fullName evidence="3">YbaB/EbfC DNA-binding family protein</fullName>
    </recommendedName>
</protein>
<reference evidence="2" key="1">
    <citation type="journal article" date="2019" name="Int. J. Syst. Evol. Microbiol.">
        <title>The Global Catalogue of Microorganisms (GCM) 10K type strain sequencing project: providing services to taxonomists for standard genome sequencing and annotation.</title>
        <authorList>
            <consortium name="The Broad Institute Genomics Platform"/>
            <consortium name="The Broad Institute Genome Sequencing Center for Infectious Disease"/>
            <person name="Wu L."/>
            <person name="Ma J."/>
        </authorList>
    </citation>
    <scope>NUCLEOTIDE SEQUENCE [LARGE SCALE GENOMIC DNA]</scope>
    <source>
        <strain evidence="2">JCM 17939</strain>
    </source>
</reference>
<comment type="caution">
    <text evidence="1">The sequence shown here is derived from an EMBL/GenBank/DDBJ whole genome shotgun (WGS) entry which is preliminary data.</text>
</comment>
<dbReference type="Proteomes" id="UP001501442">
    <property type="component" value="Unassembled WGS sequence"/>
</dbReference>
<gene>
    <name evidence="1" type="ORF">GCM10023196_084670</name>
</gene>
<keyword evidence="2" id="KW-1185">Reference proteome</keyword>
<organism evidence="1 2">
    <name type="scientific">Actinoallomurus vinaceus</name>
    <dbReference type="NCBI Taxonomy" id="1080074"/>
    <lineage>
        <taxon>Bacteria</taxon>
        <taxon>Bacillati</taxon>
        <taxon>Actinomycetota</taxon>
        <taxon>Actinomycetes</taxon>
        <taxon>Streptosporangiales</taxon>
        <taxon>Thermomonosporaceae</taxon>
        <taxon>Actinoallomurus</taxon>
    </lineage>
</organism>
<proteinExistence type="predicted"/>
<evidence type="ECO:0008006" key="3">
    <source>
        <dbReference type="Google" id="ProtNLM"/>
    </source>
</evidence>
<evidence type="ECO:0000313" key="2">
    <source>
        <dbReference type="Proteomes" id="UP001501442"/>
    </source>
</evidence>
<dbReference type="InterPro" id="IPR036894">
    <property type="entry name" value="YbaB-like_sf"/>
</dbReference>
<name>A0ABP8UNQ6_9ACTN</name>